<dbReference type="VEuPathDB" id="TriTrypDB:BSAL_81020"/>
<dbReference type="GO" id="GO:0008270">
    <property type="term" value="F:zinc ion binding"/>
    <property type="evidence" value="ECO:0007669"/>
    <property type="project" value="UniProtKB-KW"/>
</dbReference>
<keyword evidence="6" id="KW-0479">Metal-binding</keyword>
<reference evidence="13" key="1">
    <citation type="submission" date="2015-09" db="EMBL/GenBank/DDBJ databases">
        <authorList>
            <consortium name="Pathogen Informatics"/>
        </authorList>
    </citation>
    <scope>NUCLEOTIDE SEQUENCE [LARGE SCALE GENOMIC DNA]</scope>
    <source>
        <strain evidence="13">Lake Konstanz</strain>
    </source>
</reference>
<dbReference type="SUPFAM" id="SSF57850">
    <property type="entry name" value="RING/U-box"/>
    <property type="match status" value="1"/>
</dbReference>
<keyword evidence="7" id="KW-0863">Zinc-finger</keyword>
<dbReference type="InterPro" id="IPR024766">
    <property type="entry name" value="Znf_RING_H2"/>
</dbReference>
<evidence type="ECO:0000256" key="8">
    <source>
        <dbReference type="ARBA" id="ARBA00022786"/>
    </source>
</evidence>
<dbReference type="FunFam" id="3.30.40.10:FF:000273">
    <property type="entry name" value="E3 ubiquitin-protein ligase RBX1"/>
    <property type="match status" value="1"/>
</dbReference>
<evidence type="ECO:0000256" key="1">
    <source>
        <dbReference type="ARBA" id="ARBA00004123"/>
    </source>
</evidence>
<comment type="subcellular location">
    <subcellularLocation>
        <location evidence="2">Cytoplasm</location>
    </subcellularLocation>
    <subcellularLocation>
        <location evidence="1">Nucleus</location>
    </subcellularLocation>
</comment>
<keyword evidence="9" id="KW-0862">Zinc</keyword>
<dbReference type="CDD" id="cd16485">
    <property type="entry name" value="mRING-H2-C3H2C2D_RBX1"/>
    <property type="match status" value="1"/>
</dbReference>
<comment type="pathway">
    <text evidence="3">Protein modification; protein ubiquitination.</text>
</comment>
<dbReference type="EMBL" id="CYKH01000868">
    <property type="protein sequence ID" value="CUG54880.1"/>
    <property type="molecule type" value="Genomic_DNA"/>
</dbReference>
<sequence>MKIAVRVLAFFFLPIVFLRLYRHTTRLLTRMSTSEETPTTQSLATAHASTTVVAPSTTKRSEIKKWQEVALWSRDIQVGTCTICRNYIMDLCIECQNNQQSGLAEECKVAWGTCNHAFHFHCISLSLKTQEVCPLDNKKWEYQKWGH</sequence>
<evidence type="ECO:0000256" key="7">
    <source>
        <dbReference type="ARBA" id="ARBA00022771"/>
    </source>
</evidence>
<evidence type="ECO:0000259" key="11">
    <source>
        <dbReference type="Pfam" id="PF12678"/>
    </source>
</evidence>
<dbReference type="GO" id="GO:0005634">
    <property type="term" value="C:nucleus"/>
    <property type="evidence" value="ECO:0007669"/>
    <property type="project" value="UniProtKB-SubCell"/>
</dbReference>
<feature type="domain" description="Zinc finger RING-H2-type" evidence="11">
    <location>
        <begin position="80"/>
        <end position="137"/>
    </location>
</feature>
<organism evidence="12 13">
    <name type="scientific">Bodo saltans</name>
    <name type="common">Flagellated protozoan</name>
    <dbReference type="NCBI Taxonomy" id="75058"/>
    <lineage>
        <taxon>Eukaryota</taxon>
        <taxon>Discoba</taxon>
        <taxon>Euglenozoa</taxon>
        <taxon>Kinetoplastea</taxon>
        <taxon>Metakinetoplastina</taxon>
        <taxon>Eubodonida</taxon>
        <taxon>Bodonidae</taxon>
        <taxon>Bodo</taxon>
    </lineage>
</organism>
<dbReference type="PANTHER" id="PTHR11210">
    <property type="entry name" value="RING BOX"/>
    <property type="match status" value="1"/>
</dbReference>
<keyword evidence="10" id="KW-0539">Nucleus</keyword>
<evidence type="ECO:0000256" key="10">
    <source>
        <dbReference type="ARBA" id="ARBA00023242"/>
    </source>
</evidence>
<evidence type="ECO:0000256" key="3">
    <source>
        <dbReference type="ARBA" id="ARBA00004906"/>
    </source>
</evidence>
<dbReference type="InterPro" id="IPR013083">
    <property type="entry name" value="Znf_RING/FYVE/PHD"/>
</dbReference>
<dbReference type="OMA" id="AECGITW"/>
<dbReference type="Pfam" id="PF12678">
    <property type="entry name" value="zf-rbx1"/>
    <property type="match status" value="1"/>
</dbReference>
<dbReference type="GO" id="GO:0005737">
    <property type="term" value="C:cytoplasm"/>
    <property type="evidence" value="ECO:0007669"/>
    <property type="project" value="UniProtKB-SubCell"/>
</dbReference>
<name>A0A0S4J7B6_BODSA</name>
<evidence type="ECO:0000256" key="9">
    <source>
        <dbReference type="ARBA" id="ARBA00022833"/>
    </source>
</evidence>
<dbReference type="Gene3D" id="3.30.40.10">
    <property type="entry name" value="Zinc/RING finger domain, C3HC4 (zinc finger)"/>
    <property type="match status" value="1"/>
</dbReference>
<gene>
    <name evidence="12" type="ORF">BSAL_81020</name>
</gene>
<evidence type="ECO:0000256" key="2">
    <source>
        <dbReference type="ARBA" id="ARBA00004496"/>
    </source>
</evidence>
<evidence type="ECO:0000256" key="5">
    <source>
        <dbReference type="ARBA" id="ARBA00022490"/>
    </source>
</evidence>
<keyword evidence="8" id="KW-0833">Ubl conjugation pathway</keyword>
<protein>
    <submittedName>
        <fullName evidence="12">Zinc finger protein, putative</fullName>
    </submittedName>
</protein>
<evidence type="ECO:0000313" key="12">
    <source>
        <dbReference type="EMBL" id="CUG54880.1"/>
    </source>
</evidence>
<proteinExistence type="inferred from homology"/>
<comment type="similarity">
    <text evidence="4">Belongs to the RING-box family.</text>
</comment>
<keyword evidence="13" id="KW-1185">Reference proteome</keyword>
<dbReference type="GO" id="GO:0031463">
    <property type="term" value="C:Cul3-RING ubiquitin ligase complex"/>
    <property type="evidence" value="ECO:0007669"/>
    <property type="project" value="UniProtKB-ARBA"/>
</dbReference>
<keyword evidence="5" id="KW-0963">Cytoplasm</keyword>
<dbReference type="AlphaFoldDB" id="A0A0S4J7B6"/>
<evidence type="ECO:0000313" key="13">
    <source>
        <dbReference type="Proteomes" id="UP000051952"/>
    </source>
</evidence>
<dbReference type="Proteomes" id="UP000051952">
    <property type="component" value="Unassembled WGS sequence"/>
</dbReference>
<dbReference type="InterPro" id="IPR051031">
    <property type="entry name" value="RING-box_E3_Ubiquitin_Ligase"/>
</dbReference>
<accession>A0A0S4J7B6</accession>
<dbReference type="OrthoDB" id="8962942at2759"/>
<evidence type="ECO:0000256" key="4">
    <source>
        <dbReference type="ARBA" id="ARBA00009273"/>
    </source>
</evidence>
<evidence type="ECO:0000256" key="6">
    <source>
        <dbReference type="ARBA" id="ARBA00022723"/>
    </source>
</evidence>